<keyword evidence="5" id="KW-0804">Transcription</keyword>
<proteinExistence type="inferred from homology"/>
<dbReference type="GO" id="GO:0006357">
    <property type="term" value="P:regulation of transcription by RNA polymerase II"/>
    <property type="evidence" value="ECO:0007669"/>
    <property type="project" value="TreeGrafter"/>
</dbReference>
<dbReference type="Proteomes" id="UP000504638">
    <property type="component" value="Unplaced"/>
</dbReference>
<evidence type="ECO:0000313" key="9">
    <source>
        <dbReference type="EMBL" id="KAF1811850.1"/>
    </source>
</evidence>
<feature type="compositionally biased region" description="Basic and acidic residues" evidence="8">
    <location>
        <begin position="27"/>
        <end position="38"/>
    </location>
</feature>
<protein>
    <recommendedName>
        <fullName evidence="12">CT20-domain-containing protein</fullName>
    </recommendedName>
</protein>
<evidence type="ECO:0008006" key="12">
    <source>
        <dbReference type="Google" id="ProtNLM"/>
    </source>
</evidence>
<evidence type="ECO:0000256" key="6">
    <source>
        <dbReference type="ARBA" id="ARBA00023242"/>
    </source>
</evidence>
<evidence type="ECO:0000256" key="1">
    <source>
        <dbReference type="ARBA" id="ARBA00004123"/>
    </source>
</evidence>
<dbReference type="PANTHER" id="PTHR13581:SF5">
    <property type="entry name" value="MRG_MORF4L-BINDING PROTEIN"/>
    <property type="match status" value="1"/>
</dbReference>
<evidence type="ECO:0000256" key="2">
    <source>
        <dbReference type="ARBA" id="ARBA00007117"/>
    </source>
</evidence>
<comment type="function">
    <text evidence="7">Component of the NuA4 histone acetyltransferase complex which is involved in transcriptional activation of selected genes principally by acetylation of nucleosomal histone H4 and H2A. The NuA4 complex is also involved in DNA repair.</text>
</comment>
<dbReference type="PANTHER" id="PTHR13581">
    <property type="entry name" value="MRG-BINDING PROTEIN"/>
    <property type="match status" value="1"/>
</dbReference>
<evidence type="ECO:0000256" key="4">
    <source>
        <dbReference type="ARBA" id="ARBA00023015"/>
    </source>
</evidence>
<dbReference type="GO" id="GO:0035267">
    <property type="term" value="C:NuA4 histone acetyltransferase complex"/>
    <property type="evidence" value="ECO:0007669"/>
    <property type="project" value="TreeGrafter"/>
</dbReference>
<feature type="compositionally biased region" description="Basic residues" evidence="8">
    <location>
        <begin position="270"/>
        <end position="283"/>
    </location>
</feature>
<evidence type="ECO:0000256" key="7">
    <source>
        <dbReference type="ARBA" id="ARBA00025178"/>
    </source>
</evidence>
<reference evidence="11" key="2">
    <citation type="submission" date="2020-04" db="EMBL/GenBank/DDBJ databases">
        <authorList>
            <consortium name="NCBI Genome Project"/>
        </authorList>
    </citation>
    <scope>NUCLEOTIDE SEQUENCE</scope>
    <source>
        <strain evidence="11">CBS 781.70</strain>
    </source>
</reference>
<feature type="region of interest" description="Disordered" evidence="8">
    <location>
        <begin position="160"/>
        <end position="283"/>
    </location>
</feature>
<name>A0A6G1G1P9_9PEZI</name>
<gene>
    <name evidence="9 11" type="ORF">P152DRAFT_474569</name>
</gene>
<comment type="subcellular location">
    <subcellularLocation>
        <location evidence="1">Nucleus</location>
    </subcellularLocation>
</comment>
<organism evidence="9">
    <name type="scientific">Eremomyces bilateralis CBS 781.70</name>
    <dbReference type="NCBI Taxonomy" id="1392243"/>
    <lineage>
        <taxon>Eukaryota</taxon>
        <taxon>Fungi</taxon>
        <taxon>Dikarya</taxon>
        <taxon>Ascomycota</taxon>
        <taxon>Pezizomycotina</taxon>
        <taxon>Dothideomycetes</taxon>
        <taxon>Dothideomycetes incertae sedis</taxon>
        <taxon>Eremomycetales</taxon>
        <taxon>Eremomycetaceae</taxon>
        <taxon>Eremomyces</taxon>
    </lineage>
</organism>
<evidence type="ECO:0000256" key="5">
    <source>
        <dbReference type="ARBA" id="ARBA00023163"/>
    </source>
</evidence>
<evidence type="ECO:0000313" key="10">
    <source>
        <dbReference type="Proteomes" id="UP000504638"/>
    </source>
</evidence>
<evidence type="ECO:0000256" key="3">
    <source>
        <dbReference type="ARBA" id="ARBA00022853"/>
    </source>
</evidence>
<feature type="compositionally biased region" description="Polar residues" evidence="8">
    <location>
        <begin position="225"/>
        <end position="237"/>
    </location>
</feature>
<comment type="similarity">
    <text evidence="2">Belongs to the EAF7 family.</text>
</comment>
<reference evidence="9 11" key="1">
    <citation type="submission" date="2020-01" db="EMBL/GenBank/DDBJ databases">
        <authorList>
            <consortium name="DOE Joint Genome Institute"/>
            <person name="Haridas S."/>
            <person name="Albert R."/>
            <person name="Binder M."/>
            <person name="Bloem J."/>
            <person name="Labutti K."/>
            <person name="Salamov A."/>
            <person name="Andreopoulos B."/>
            <person name="Baker S.E."/>
            <person name="Barry K."/>
            <person name="Bills G."/>
            <person name="Bluhm B.H."/>
            <person name="Cannon C."/>
            <person name="Castanera R."/>
            <person name="Culley D.E."/>
            <person name="Daum C."/>
            <person name="Ezra D."/>
            <person name="Gonzalez J.B."/>
            <person name="Henrissat B."/>
            <person name="Kuo A."/>
            <person name="Liang C."/>
            <person name="Lipzen A."/>
            <person name="Lutzoni F."/>
            <person name="Magnuson J."/>
            <person name="Mondo S."/>
            <person name="Nolan M."/>
            <person name="Ohm R."/>
            <person name="Pangilinan J."/>
            <person name="Park H.-J."/>
            <person name="Ramirez L."/>
            <person name="Alfaro M."/>
            <person name="Sun H."/>
            <person name="Tritt A."/>
            <person name="Yoshinaga Y."/>
            <person name="Zwiers L.-H."/>
            <person name="Turgeon B.G."/>
            <person name="Goodwin S.B."/>
            <person name="Spatafora J.W."/>
            <person name="Crous P.W."/>
            <person name="Grigoriev I.V."/>
        </authorList>
    </citation>
    <scope>NUCLEOTIDE SEQUENCE</scope>
    <source>
        <strain evidence="9 11">CBS 781.70</strain>
    </source>
</reference>
<accession>A0A6G1G1P9</accession>
<dbReference type="AlphaFoldDB" id="A0A6G1G1P9"/>
<dbReference type="EMBL" id="ML975160">
    <property type="protein sequence ID" value="KAF1811850.1"/>
    <property type="molecule type" value="Genomic_DNA"/>
</dbReference>
<sequence>MPPKKRQRVSAATSPFPISDVPLAPPSKKDPSQLSDEAAKHDVLDDLWTDDQESSLFKSMIKWKPTGVHKHFRMLAISNQLRSQGFANTHINHTRIPGIWAKLNTLYELDSLDERENNEVLRDYPDPSEFDDLESDEELVEFALPSDEFGDMIWSRRFPSESKTRSSSPFEIPGLEHVRPTADFTVTRGTDAADEDESETPRPGSSRARTVKSGKGRGSLAKPSASRQTKGGSTVDSSVGDASEDEADEDDEDDASEDETSGKGVTKTNPTKRKSVRRGARRR</sequence>
<dbReference type="InterPro" id="IPR012423">
    <property type="entry name" value="Eaf7/MRGBP"/>
</dbReference>
<reference evidence="11" key="3">
    <citation type="submission" date="2025-04" db="UniProtKB">
        <authorList>
            <consortium name="RefSeq"/>
        </authorList>
    </citation>
    <scope>IDENTIFICATION</scope>
    <source>
        <strain evidence="11">CBS 781.70</strain>
    </source>
</reference>
<dbReference type="GO" id="GO:0005634">
    <property type="term" value="C:nucleus"/>
    <property type="evidence" value="ECO:0007669"/>
    <property type="project" value="UniProtKB-SubCell"/>
</dbReference>
<dbReference type="GO" id="GO:0006325">
    <property type="term" value="P:chromatin organization"/>
    <property type="evidence" value="ECO:0007669"/>
    <property type="project" value="UniProtKB-KW"/>
</dbReference>
<feature type="region of interest" description="Disordered" evidence="8">
    <location>
        <begin position="1"/>
        <end position="38"/>
    </location>
</feature>
<dbReference type="Pfam" id="PF07904">
    <property type="entry name" value="Eaf7"/>
    <property type="match status" value="1"/>
</dbReference>
<dbReference type="OrthoDB" id="5595141at2759"/>
<dbReference type="RefSeq" id="XP_033533481.1">
    <property type="nucleotide sequence ID" value="XM_033681334.1"/>
</dbReference>
<keyword evidence="3" id="KW-0156">Chromatin regulator</keyword>
<evidence type="ECO:0000313" key="11">
    <source>
        <dbReference type="RefSeq" id="XP_033533481.1"/>
    </source>
</evidence>
<keyword evidence="6" id="KW-0539">Nucleus</keyword>
<feature type="compositionally biased region" description="Acidic residues" evidence="8">
    <location>
        <begin position="242"/>
        <end position="259"/>
    </location>
</feature>
<keyword evidence="4" id="KW-0805">Transcription regulation</keyword>
<keyword evidence="10" id="KW-1185">Reference proteome</keyword>
<evidence type="ECO:0000256" key="8">
    <source>
        <dbReference type="SAM" id="MobiDB-lite"/>
    </source>
</evidence>
<dbReference type="GeneID" id="54421904"/>